<dbReference type="EMBL" id="BMAV01012960">
    <property type="protein sequence ID" value="GFY60058.1"/>
    <property type="molecule type" value="Genomic_DNA"/>
</dbReference>
<name>A0A8X6XVW1_9ARAC</name>
<protein>
    <submittedName>
        <fullName evidence="1">Uncharacterized protein</fullName>
    </submittedName>
</protein>
<accession>A0A8X6XVW1</accession>
<dbReference type="AlphaFoldDB" id="A0A8X6XVW1"/>
<comment type="caution">
    <text evidence="1">The sequence shown here is derived from an EMBL/GenBank/DDBJ whole genome shotgun (WGS) entry which is preliminary data.</text>
</comment>
<evidence type="ECO:0000313" key="1">
    <source>
        <dbReference type="EMBL" id="GFY60058.1"/>
    </source>
</evidence>
<reference evidence="1" key="1">
    <citation type="submission" date="2020-08" db="EMBL/GenBank/DDBJ databases">
        <title>Multicomponent nature underlies the extraordinary mechanical properties of spider dragline silk.</title>
        <authorList>
            <person name="Kono N."/>
            <person name="Nakamura H."/>
            <person name="Mori M."/>
            <person name="Yoshida Y."/>
            <person name="Ohtoshi R."/>
            <person name="Malay A.D."/>
            <person name="Moran D.A.P."/>
            <person name="Tomita M."/>
            <person name="Numata K."/>
            <person name="Arakawa K."/>
        </authorList>
    </citation>
    <scope>NUCLEOTIDE SEQUENCE</scope>
</reference>
<organism evidence="1 2">
    <name type="scientific">Trichonephila inaurata madagascariensis</name>
    <dbReference type="NCBI Taxonomy" id="2747483"/>
    <lineage>
        <taxon>Eukaryota</taxon>
        <taxon>Metazoa</taxon>
        <taxon>Ecdysozoa</taxon>
        <taxon>Arthropoda</taxon>
        <taxon>Chelicerata</taxon>
        <taxon>Arachnida</taxon>
        <taxon>Araneae</taxon>
        <taxon>Araneomorphae</taxon>
        <taxon>Entelegynae</taxon>
        <taxon>Araneoidea</taxon>
        <taxon>Nephilidae</taxon>
        <taxon>Trichonephila</taxon>
        <taxon>Trichonephila inaurata</taxon>
    </lineage>
</organism>
<dbReference type="Proteomes" id="UP000886998">
    <property type="component" value="Unassembled WGS sequence"/>
</dbReference>
<proteinExistence type="predicted"/>
<evidence type="ECO:0000313" key="2">
    <source>
        <dbReference type="Proteomes" id="UP000886998"/>
    </source>
</evidence>
<keyword evidence="2" id="KW-1185">Reference proteome</keyword>
<gene>
    <name evidence="1" type="ORF">TNIN_233021</name>
</gene>
<sequence length="112" mass="12628">MRRAYIIRSSYFQQKQKLKTVTHYNGRWGPRVRQMAEQTRIFAYDFAAHSGRNGWVLGKNFFMIRVPHHFLGKAGKSLQHGASRPPGAPGGGGKAFFGVLFAVKHQILSSPK</sequence>